<reference evidence="12" key="1">
    <citation type="submission" date="2021-06" db="EMBL/GenBank/DDBJ databases">
        <authorList>
            <consortium name="Wellcome Sanger Institute Data Sharing"/>
        </authorList>
    </citation>
    <scope>NUCLEOTIDE SEQUENCE [LARGE SCALE GENOMIC DNA]</scope>
</reference>
<keyword evidence="13" id="KW-1185">Reference proteome</keyword>
<keyword evidence="5" id="KW-0732">Signal</keyword>
<gene>
    <name evidence="12" type="primary">LOC114648328</name>
</gene>
<dbReference type="Pfam" id="PF00048">
    <property type="entry name" value="IL8"/>
    <property type="match status" value="1"/>
</dbReference>
<dbReference type="PROSITE" id="PS00472">
    <property type="entry name" value="SMALL_CYTOKINES_CC"/>
    <property type="match status" value="1"/>
</dbReference>
<reference evidence="12" key="2">
    <citation type="submission" date="2025-08" db="UniProtKB">
        <authorList>
            <consortium name="Ensembl"/>
        </authorList>
    </citation>
    <scope>IDENTIFICATION</scope>
</reference>
<evidence type="ECO:0000256" key="2">
    <source>
        <dbReference type="ARBA" id="ARBA00010868"/>
    </source>
</evidence>
<proteinExistence type="inferred from homology"/>
<evidence type="ECO:0000256" key="3">
    <source>
        <dbReference type="ARBA" id="ARBA00022514"/>
    </source>
</evidence>
<keyword evidence="4 9" id="KW-0964">Secreted</keyword>
<feature type="transmembrane region" description="Helical" evidence="10">
    <location>
        <begin position="6"/>
        <end position="22"/>
    </location>
</feature>
<keyword evidence="6" id="KW-1015">Disulfide bond</keyword>
<reference evidence="12" key="3">
    <citation type="submission" date="2025-09" db="UniProtKB">
        <authorList>
            <consortium name="Ensembl"/>
        </authorList>
    </citation>
    <scope>IDENTIFICATION</scope>
</reference>
<keyword evidence="3 9" id="KW-0202">Cytokine</keyword>
<dbReference type="GO" id="GO:0006955">
    <property type="term" value="P:immune response"/>
    <property type="evidence" value="ECO:0007669"/>
    <property type="project" value="InterPro"/>
</dbReference>
<evidence type="ECO:0000259" key="11">
    <source>
        <dbReference type="SMART" id="SM00199"/>
    </source>
</evidence>
<dbReference type="Gene3D" id="2.40.50.40">
    <property type="match status" value="1"/>
</dbReference>
<comment type="subcellular location">
    <subcellularLocation>
        <location evidence="1 9">Secreted</location>
    </subcellularLocation>
</comment>
<dbReference type="GO" id="GO:0005615">
    <property type="term" value="C:extracellular space"/>
    <property type="evidence" value="ECO:0007669"/>
    <property type="project" value="UniProtKB-KW"/>
</dbReference>
<evidence type="ECO:0000313" key="13">
    <source>
        <dbReference type="Proteomes" id="UP000694620"/>
    </source>
</evidence>
<dbReference type="InterPro" id="IPR001811">
    <property type="entry name" value="Chemokine_IL8-like_dom"/>
</dbReference>
<evidence type="ECO:0000256" key="10">
    <source>
        <dbReference type="SAM" id="Phobius"/>
    </source>
</evidence>
<evidence type="ECO:0000256" key="1">
    <source>
        <dbReference type="ARBA" id="ARBA00004613"/>
    </source>
</evidence>
<dbReference type="PANTHER" id="PTHR12015">
    <property type="entry name" value="SMALL INDUCIBLE CYTOKINE A"/>
    <property type="match status" value="1"/>
</dbReference>
<comment type="similarity">
    <text evidence="2 9">Belongs to the intercrine beta (chemokine CC) family.</text>
</comment>
<comment type="function">
    <text evidence="7">Monokine with inflammatory and chemokinetic properties. Binds to CCR1, CCR4 and CCR5. One of the major HIV-suppressive factors produced by CD8+ T-cells. Recombinant MIP-1-alpha induces a dose-dependent inhibition of different strains of HIV-1, HIV-2, and simian immunodeficiency virus (SIV).</text>
</comment>
<keyword evidence="10" id="KW-0472">Membrane</keyword>
<evidence type="ECO:0000256" key="9">
    <source>
        <dbReference type="RuleBase" id="RU361150"/>
    </source>
</evidence>
<organism evidence="12 13">
    <name type="scientific">Erpetoichthys calabaricus</name>
    <name type="common">Rope fish</name>
    <name type="synonym">Calamoichthys calabaricus</name>
    <dbReference type="NCBI Taxonomy" id="27687"/>
    <lineage>
        <taxon>Eukaryota</taxon>
        <taxon>Metazoa</taxon>
        <taxon>Chordata</taxon>
        <taxon>Craniata</taxon>
        <taxon>Vertebrata</taxon>
        <taxon>Euteleostomi</taxon>
        <taxon>Actinopterygii</taxon>
        <taxon>Polypteriformes</taxon>
        <taxon>Polypteridae</taxon>
        <taxon>Erpetoichthys</taxon>
    </lineage>
</organism>
<dbReference type="InterPro" id="IPR039809">
    <property type="entry name" value="Chemokine_b/g/d"/>
</dbReference>
<dbReference type="SMART" id="SM00199">
    <property type="entry name" value="SCY"/>
    <property type="match status" value="1"/>
</dbReference>
<dbReference type="PANTHER" id="PTHR12015:SF183">
    <property type="entry name" value="C-C MOTIF CHEMOKINE 3"/>
    <property type="match status" value="1"/>
</dbReference>
<evidence type="ECO:0000256" key="8">
    <source>
        <dbReference type="ARBA" id="ARBA00046726"/>
    </source>
</evidence>
<dbReference type="CDD" id="cd00272">
    <property type="entry name" value="Chemokine_CC"/>
    <property type="match status" value="1"/>
</dbReference>
<keyword evidence="10" id="KW-1133">Transmembrane helix</keyword>
<comment type="subunit">
    <text evidence="8">Self-associates. Also heterodimer of MIP-1-alpha(4-69) and MIP-1-beta(3-69). Interacts with CCR1.</text>
</comment>
<evidence type="ECO:0000256" key="5">
    <source>
        <dbReference type="ARBA" id="ARBA00022729"/>
    </source>
</evidence>
<dbReference type="Ensembl" id="ENSECRT00000005329.1">
    <property type="protein sequence ID" value="ENSECRP00000005239.1"/>
    <property type="gene ID" value="ENSECRG00000003534.1"/>
</dbReference>
<sequence>MEVPTQILFTCNSVIFLIIYFIDTNQPSKCCFSYLETRIPLRMVSNYERTRSDCTKPGIVFTTRKGHLLCADPEQKWVKDSVDHLNAIFKAYPEDLKTDAPSVGKK</sequence>
<dbReference type="AlphaFoldDB" id="A0A8C4RQ47"/>
<dbReference type="Proteomes" id="UP000694620">
    <property type="component" value="Chromosome 3"/>
</dbReference>
<evidence type="ECO:0000256" key="7">
    <source>
        <dbReference type="ARBA" id="ARBA00044740"/>
    </source>
</evidence>
<name>A0A8C4RQ47_ERPCA</name>
<protein>
    <recommendedName>
        <fullName evidence="9">C-C motif chemokine</fullName>
    </recommendedName>
</protein>
<dbReference type="InterPro" id="IPR000827">
    <property type="entry name" value="Chemokine_CC_CS"/>
</dbReference>
<dbReference type="InterPro" id="IPR036048">
    <property type="entry name" value="Interleukin_8-like_sf"/>
</dbReference>
<dbReference type="GeneTree" id="ENSGT01100000263482"/>
<evidence type="ECO:0000256" key="4">
    <source>
        <dbReference type="ARBA" id="ARBA00022525"/>
    </source>
</evidence>
<dbReference type="GO" id="GO:0008009">
    <property type="term" value="F:chemokine activity"/>
    <property type="evidence" value="ECO:0007669"/>
    <property type="project" value="InterPro"/>
</dbReference>
<dbReference type="SUPFAM" id="SSF54117">
    <property type="entry name" value="Interleukin 8-like chemokines"/>
    <property type="match status" value="1"/>
</dbReference>
<accession>A0A8C4RQ47</accession>
<evidence type="ECO:0000313" key="12">
    <source>
        <dbReference type="Ensembl" id="ENSECRP00000005239.1"/>
    </source>
</evidence>
<keyword evidence="9" id="KW-0145">Chemotaxis</keyword>
<keyword evidence="10" id="KW-0812">Transmembrane</keyword>
<evidence type="ECO:0000256" key="6">
    <source>
        <dbReference type="ARBA" id="ARBA00023157"/>
    </source>
</evidence>
<feature type="domain" description="Chemokine interleukin-8-like" evidence="11">
    <location>
        <begin position="27"/>
        <end position="85"/>
    </location>
</feature>